<feature type="region of interest" description="Disordered" evidence="2">
    <location>
        <begin position="92"/>
        <end position="139"/>
    </location>
</feature>
<dbReference type="GO" id="GO:0006260">
    <property type="term" value="P:DNA replication"/>
    <property type="evidence" value="ECO:0007669"/>
    <property type="project" value="UniProtKB-UniRule"/>
</dbReference>
<proteinExistence type="inferred from homology"/>
<evidence type="ECO:0000313" key="5">
    <source>
        <dbReference type="Proteomes" id="UP001165083"/>
    </source>
</evidence>
<keyword evidence="1" id="KW-0539">Nucleus</keyword>
<feature type="compositionally biased region" description="Basic and acidic residues" evidence="2">
    <location>
        <begin position="51"/>
        <end position="73"/>
    </location>
</feature>
<comment type="similarity">
    <text evidence="1">Belongs to the ORC2 family.</text>
</comment>
<keyword evidence="1" id="KW-0235">DNA replication</keyword>
<gene>
    <name evidence="4" type="ORF">Plil01_001511800</name>
</gene>
<dbReference type="InterPro" id="IPR056772">
    <property type="entry name" value="RecA-like_ORC2"/>
</dbReference>
<evidence type="ECO:0000256" key="1">
    <source>
        <dbReference type="RuleBase" id="RU368084"/>
    </source>
</evidence>
<evidence type="ECO:0000313" key="4">
    <source>
        <dbReference type="EMBL" id="GMF35605.1"/>
    </source>
</evidence>
<keyword evidence="5" id="KW-1185">Reference proteome</keyword>
<comment type="caution">
    <text evidence="4">The sequence shown here is derived from an EMBL/GenBank/DDBJ whole genome shotgun (WGS) entry which is preliminary data.</text>
</comment>
<comment type="subcellular location">
    <subcellularLocation>
        <location evidence="1">Nucleus</location>
    </subcellularLocation>
</comment>
<evidence type="ECO:0000256" key="2">
    <source>
        <dbReference type="SAM" id="MobiDB-lite"/>
    </source>
</evidence>
<dbReference type="InterPro" id="IPR007220">
    <property type="entry name" value="ORC2"/>
</dbReference>
<dbReference type="PANTHER" id="PTHR14052:SF0">
    <property type="entry name" value="ORIGIN RECOGNITION COMPLEX SUBUNIT 2"/>
    <property type="match status" value="1"/>
</dbReference>
<protein>
    <recommendedName>
        <fullName evidence="1">Origin recognition complex subunit 2</fullName>
    </recommendedName>
</protein>
<sequence length="465" mass="52165">MPQQAQVHKLQRFAIPISSRRGDRVGHVLGGQQLGAIGPDVVAAQQEEDADRLQDERQRQDEDGQVRHLEGRHGRAAAVHAGRLLYHLQAESEQPEDHELAAAAQSQPVNRPRQKATDQEKAEDEDEDEEEEEQVDALQLPSRGQLLAELRAADEYVEPRDRRSEQHFPAWKSELLAGYSLLFYGVGSKLLLLQVGDFMLRRCADGVVMQVHGYLPTVSIKYLAEAIQKVRAASTSGIQIDRLILQYACLCFGMQVFATGVKPNQPLAQQIYLLVHSIDGLALRNPEAQTCLSWLARSPFIAVVASMDHINGPSIWKEEDSLRFEWLSQNLDTCEPYTDEIELRLAKRAKTADATSTGVKFILQSLTPTDVTTLQELARQQLAAPSASKSRQKLKGTKMAAHQSVYEACRKKLLHSTPLSMKNSLKCLEDHGLLKRNRNHTVEYLEIPLPETIIKTDILHLEPHE</sequence>
<dbReference type="AlphaFoldDB" id="A0A9W6XC96"/>
<feature type="domain" description="Origin recognition complex subunit 2 RecA-like" evidence="3">
    <location>
        <begin position="164"/>
        <end position="329"/>
    </location>
</feature>
<dbReference type="GO" id="GO:0005664">
    <property type="term" value="C:nuclear origin of replication recognition complex"/>
    <property type="evidence" value="ECO:0007669"/>
    <property type="project" value="UniProtKB-UniRule"/>
</dbReference>
<dbReference type="EMBL" id="BSXW01001295">
    <property type="protein sequence ID" value="GMF35605.1"/>
    <property type="molecule type" value="Genomic_DNA"/>
</dbReference>
<evidence type="ECO:0000259" key="3">
    <source>
        <dbReference type="Pfam" id="PF04084"/>
    </source>
</evidence>
<organism evidence="4 5">
    <name type="scientific">Phytophthora lilii</name>
    <dbReference type="NCBI Taxonomy" id="2077276"/>
    <lineage>
        <taxon>Eukaryota</taxon>
        <taxon>Sar</taxon>
        <taxon>Stramenopiles</taxon>
        <taxon>Oomycota</taxon>
        <taxon>Peronosporomycetes</taxon>
        <taxon>Peronosporales</taxon>
        <taxon>Peronosporaceae</taxon>
        <taxon>Phytophthora</taxon>
    </lineage>
</organism>
<dbReference type="Pfam" id="PF04084">
    <property type="entry name" value="RecA-like_ORC2"/>
    <property type="match status" value="1"/>
</dbReference>
<dbReference type="GO" id="GO:0003688">
    <property type="term" value="F:DNA replication origin binding"/>
    <property type="evidence" value="ECO:0007669"/>
    <property type="project" value="UniProtKB-UniRule"/>
</dbReference>
<comment type="function">
    <text evidence="1">Component of the origin recognition complex (ORC) that binds origins of replication. DNA-binding is ATP-dependent. ORC is required to assemble the pre-replication complex necessary to initiate DNA replication.</text>
</comment>
<dbReference type="PANTHER" id="PTHR14052">
    <property type="entry name" value="ORIGIN RECOGNITION COMPLEX SUBUNIT 2"/>
    <property type="match status" value="1"/>
</dbReference>
<feature type="compositionally biased region" description="Acidic residues" evidence="2">
    <location>
        <begin position="121"/>
        <end position="135"/>
    </location>
</feature>
<comment type="subunit">
    <text evidence="1">Component of the origin recognition complex (ORC).</text>
</comment>
<accession>A0A9W6XC96</accession>
<dbReference type="Proteomes" id="UP001165083">
    <property type="component" value="Unassembled WGS sequence"/>
</dbReference>
<name>A0A9W6XC96_9STRA</name>
<reference evidence="4" key="1">
    <citation type="submission" date="2023-04" db="EMBL/GenBank/DDBJ databases">
        <title>Phytophthora lilii NBRC 32176.</title>
        <authorList>
            <person name="Ichikawa N."/>
            <person name="Sato H."/>
            <person name="Tonouchi N."/>
        </authorList>
    </citation>
    <scope>NUCLEOTIDE SEQUENCE</scope>
    <source>
        <strain evidence="4">NBRC 32176</strain>
    </source>
</reference>
<dbReference type="OrthoDB" id="346673at2759"/>
<feature type="region of interest" description="Disordered" evidence="2">
    <location>
        <begin position="46"/>
        <end position="73"/>
    </location>
</feature>